<evidence type="ECO:0000313" key="1">
    <source>
        <dbReference type="EMBL" id="UWX54772.1"/>
    </source>
</evidence>
<evidence type="ECO:0000313" key="2">
    <source>
        <dbReference type="Proteomes" id="UP001059209"/>
    </source>
</evidence>
<dbReference type="RefSeq" id="WP_260572628.1">
    <property type="nucleotide sequence ID" value="NZ_CP104205.1"/>
</dbReference>
<accession>A0ABY5Y6X2</accession>
<protein>
    <recommendedName>
        <fullName evidence="3">TonB-dependent receptor</fullName>
    </recommendedName>
</protein>
<gene>
    <name evidence="1" type="ORF">NYZ99_18505</name>
</gene>
<dbReference type="EMBL" id="CP104205">
    <property type="protein sequence ID" value="UWX54772.1"/>
    <property type="molecule type" value="Genomic_DNA"/>
</dbReference>
<keyword evidence="2" id="KW-1185">Reference proteome</keyword>
<name>A0ABY5Y6X2_9FLAO</name>
<proteinExistence type="predicted"/>
<organism evidence="1 2">
    <name type="scientific">Maribacter litopenaei</name>
    <dbReference type="NCBI Taxonomy" id="2976127"/>
    <lineage>
        <taxon>Bacteria</taxon>
        <taxon>Pseudomonadati</taxon>
        <taxon>Bacteroidota</taxon>
        <taxon>Flavobacteriia</taxon>
        <taxon>Flavobacteriales</taxon>
        <taxon>Flavobacteriaceae</taxon>
        <taxon>Maribacter</taxon>
    </lineage>
</organism>
<sequence>MEYRDPKYWWVGVTTNYLANNYANISTITRTESFVLDPETGQRFPDATDENVQALLEQKPLDNFYLLNLVGGKSWLKNGKYLGIFASVNNVFDTTFRTGGYEQSRNGNFGQLRQDNLSGTPSFAPKYWYGYGRTFF</sequence>
<evidence type="ECO:0008006" key="3">
    <source>
        <dbReference type="Google" id="ProtNLM"/>
    </source>
</evidence>
<dbReference type="Proteomes" id="UP001059209">
    <property type="component" value="Chromosome"/>
</dbReference>
<dbReference type="SUPFAM" id="SSF56935">
    <property type="entry name" value="Porins"/>
    <property type="match status" value="1"/>
</dbReference>
<reference evidence="1" key="1">
    <citation type="submission" date="2022-09" db="EMBL/GenBank/DDBJ databases">
        <title>Maribacter litopenaei sp. nov., isolated from the intestinal tract of the Pacific White Shrimp, Litopenaeus vannamei.</title>
        <authorList>
            <person name="Kim S.Y."/>
            <person name="Hwang C.Y."/>
        </authorList>
    </citation>
    <scope>NUCLEOTIDE SEQUENCE</scope>
    <source>
        <strain evidence="1">HL-LV01</strain>
    </source>
</reference>